<name>A0AA88SVQ2_TACVA</name>
<evidence type="ECO:0000256" key="4">
    <source>
        <dbReference type="ARBA" id="ARBA00022833"/>
    </source>
</evidence>
<evidence type="ECO:0000313" key="7">
    <source>
        <dbReference type="Proteomes" id="UP001187315"/>
    </source>
</evidence>
<evidence type="ECO:0000256" key="3">
    <source>
        <dbReference type="ARBA" id="ARBA00022786"/>
    </source>
</evidence>
<dbReference type="CDD" id="cd20341">
    <property type="entry name" value="BRcat_RBR_RNF14"/>
    <property type="match status" value="1"/>
</dbReference>
<evidence type="ECO:0000259" key="5">
    <source>
        <dbReference type="SMART" id="SM00647"/>
    </source>
</evidence>
<dbReference type="SUPFAM" id="SSF57850">
    <property type="entry name" value="RING/U-box"/>
    <property type="match status" value="1"/>
</dbReference>
<keyword evidence="1" id="KW-0479">Metal-binding</keyword>
<proteinExistence type="predicted"/>
<sequence length="142" mass="16199">MEECGRAITEYFRAKPTNKDVKDILSNGENNEMALRVVQLLIAHFGEDLTGLILLTDVKLLVNEDEFERYDCLLLKNCLDQMPDIVYCPVTTCSKPVTLEPNSNLGKCFYCNYAFCILCILYLSHRAVREQSNLVEMYLASS</sequence>
<reference evidence="6" key="1">
    <citation type="submission" date="2023-08" db="EMBL/GenBank/DDBJ databases">
        <title>Pelteobagrus vachellii genome.</title>
        <authorList>
            <person name="Liu H."/>
        </authorList>
    </citation>
    <scope>NUCLEOTIDE SEQUENCE</scope>
    <source>
        <strain evidence="6">PRFRI_2022a</strain>
        <tissue evidence="6">Muscle</tissue>
    </source>
</reference>
<keyword evidence="3" id="KW-0833">Ubl conjugation pathway</keyword>
<evidence type="ECO:0000256" key="1">
    <source>
        <dbReference type="ARBA" id="ARBA00022723"/>
    </source>
</evidence>
<gene>
    <name evidence="6" type="ORF">Q7C36_009044</name>
</gene>
<dbReference type="SMART" id="SM00647">
    <property type="entry name" value="IBR"/>
    <property type="match status" value="1"/>
</dbReference>
<protein>
    <recommendedName>
        <fullName evidence="5">IBR domain-containing protein</fullName>
    </recommendedName>
</protein>
<accession>A0AA88SVQ2</accession>
<dbReference type="AlphaFoldDB" id="A0AA88SVQ2"/>
<dbReference type="EMBL" id="JAVHJS010000008">
    <property type="protein sequence ID" value="KAK2850261.1"/>
    <property type="molecule type" value="Genomic_DNA"/>
</dbReference>
<dbReference type="Pfam" id="PF01485">
    <property type="entry name" value="IBR"/>
    <property type="match status" value="1"/>
</dbReference>
<feature type="domain" description="IBR" evidence="5">
    <location>
        <begin position="68"/>
        <end position="130"/>
    </location>
</feature>
<evidence type="ECO:0000256" key="2">
    <source>
        <dbReference type="ARBA" id="ARBA00022771"/>
    </source>
</evidence>
<dbReference type="InterPro" id="IPR002867">
    <property type="entry name" value="IBR_dom"/>
</dbReference>
<comment type="caution">
    <text evidence="6">The sequence shown here is derived from an EMBL/GenBank/DDBJ whole genome shotgun (WGS) entry which is preliminary data.</text>
</comment>
<evidence type="ECO:0000313" key="6">
    <source>
        <dbReference type="EMBL" id="KAK2850261.1"/>
    </source>
</evidence>
<keyword evidence="7" id="KW-1185">Reference proteome</keyword>
<keyword evidence="4" id="KW-0862">Zinc</keyword>
<dbReference type="GO" id="GO:0008270">
    <property type="term" value="F:zinc ion binding"/>
    <property type="evidence" value="ECO:0007669"/>
    <property type="project" value="UniProtKB-KW"/>
</dbReference>
<keyword evidence="2" id="KW-0863">Zinc-finger</keyword>
<organism evidence="6 7">
    <name type="scientific">Tachysurus vachellii</name>
    <name type="common">Darkbarbel catfish</name>
    <name type="synonym">Pelteobagrus vachellii</name>
    <dbReference type="NCBI Taxonomy" id="175792"/>
    <lineage>
        <taxon>Eukaryota</taxon>
        <taxon>Metazoa</taxon>
        <taxon>Chordata</taxon>
        <taxon>Craniata</taxon>
        <taxon>Vertebrata</taxon>
        <taxon>Euteleostomi</taxon>
        <taxon>Actinopterygii</taxon>
        <taxon>Neopterygii</taxon>
        <taxon>Teleostei</taxon>
        <taxon>Ostariophysi</taxon>
        <taxon>Siluriformes</taxon>
        <taxon>Bagridae</taxon>
        <taxon>Tachysurus</taxon>
    </lineage>
</organism>
<dbReference type="Proteomes" id="UP001187315">
    <property type="component" value="Unassembled WGS sequence"/>
</dbReference>